<dbReference type="InterPro" id="IPR002110">
    <property type="entry name" value="Ankyrin_rpt"/>
</dbReference>
<evidence type="ECO:0008006" key="5">
    <source>
        <dbReference type="Google" id="ProtNLM"/>
    </source>
</evidence>
<dbReference type="SUPFAM" id="SSF48403">
    <property type="entry name" value="Ankyrin repeat"/>
    <property type="match status" value="1"/>
</dbReference>
<sequence length="575" mass="65334">MTAPHLPGNIWRMIFEELLASTFILKVLKYRLVNKSFCSEITRAFFVIQNRLIFGPAYKRPRGPRLADRVDRQILAFRCCVQQFDNLQSDLPFCRVANQVLDFCEAKSQSHGGLAAPRVKYIHGLCIAYALGSSANGDFDVLSHLKAFPDEAELPEKELKVLGLIAATSIDDIALAQALLILSPETYPFGKRCTDYRCLFFKTCIHDSRLGFSNAFSVAAYLGRLHSVQLILKYAHKVDTPTGHLFRAARLGAERGHTKIFKLLNFRAWRANMGKENETSEVCSRIFHDLLQAACRRGCQEIAEDILNAAKLYDQDKQKWIAFIAQEACHYGKIEMLKWILKKHLGTSAKPHLDVGRAVSGGHVKAIQMLLQVEGFTLNEHHLEMAVAHGHVDVIRIFLDDYKYLFVGDLRFLSLSCLFRKAIHFTQISVMRFAIARGLNLQDDDDGLFDDMWHMVDADNDLSPSHTIGHSALHFAIHRGNKPAVRELIVKLGVDATGVMSFAKTCHHEHLVQYLVELGVGNEPPSRRFIRRRFAPRYQWRSSIDPETMDISTTRVDGYADWPLKDAPVDRFWQL</sequence>
<keyword evidence="2" id="KW-0040">ANK repeat</keyword>
<dbReference type="EMBL" id="MU004230">
    <property type="protein sequence ID" value="KAF2674990.1"/>
    <property type="molecule type" value="Genomic_DNA"/>
</dbReference>
<dbReference type="Gene3D" id="1.25.40.20">
    <property type="entry name" value="Ankyrin repeat-containing domain"/>
    <property type="match status" value="1"/>
</dbReference>
<evidence type="ECO:0000256" key="1">
    <source>
        <dbReference type="ARBA" id="ARBA00022737"/>
    </source>
</evidence>
<dbReference type="Pfam" id="PF00023">
    <property type="entry name" value="Ank"/>
    <property type="match status" value="1"/>
</dbReference>
<gene>
    <name evidence="3" type="ORF">BT63DRAFT_449972</name>
</gene>
<reference evidence="3" key="1">
    <citation type="journal article" date="2020" name="Stud. Mycol.">
        <title>101 Dothideomycetes genomes: a test case for predicting lifestyles and emergence of pathogens.</title>
        <authorList>
            <person name="Haridas S."/>
            <person name="Albert R."/>
            <person name="Binder M."/>
            <person name="Bloem J."/>
            <person name="Labutti K."/>
            <person name="Salamov A."/>
            <person name="Andreopoulos B."/>
            <person name="Baker S."/>
            <person name="Barry K."/>
            <person name="Bills G."/>
            <person name="Bluhm B."/>
            <person name="Cannon C."/>
            <person name="Castanera R."/>
            <person name="Culley D."/>
            <person name="Daum C."/>
            <person name="Ezra D."/>
            <person name="Gonzalez J."/>
            <person name="Henrissat B."/>
            <person name="Kuo A."/>
            <person name="Liang C."/>
            <person name="Lipzen A."/>
            <person name="Lutzoni F."/>
            <person name="Magnuson J."/>
            <person name="Mondo S."/>
            <person name="Nolan M."/>
            <person name="Ohm R."/>
            <person name="Pangilinan J."/>
            <person name="Park H.-J."/>
            <person name="Ramirez L."/>
            <person name="Alfaro M."/>
            <person name="Sun H."/>
            <person name="Tritt A."/>
            <person name="Yoshinaga Y."/>
            <person name="Zwiers L.-H."/>
            <person name="Turgeon B."/>
            <person name="Goodwin S."/>
            <person name="Spatafora J."/>
            <person name="Crous P."/>
            <person name="Grigoriev I."/>
        </authorList>
    </citation>
    <scope>NUCLEOTIDE SEQUENCE</scope>
    <source>
        <strain evidence="3">CBS 115976</strain>
    </source>
</reference>
<protein>
    <recommendedName>
        <fullName evidence="5">Ankyrin</fullName>
    </recommendedName>
</protein>
<dbReference type="Proteomes" id="UP000799302">
    <property type="component" value="Unassembled WGS sequence"/>
</dbReference>
<evidence type="ECO:0000313" key="3">
    <source>
        <dbReference type="EMBL" id="KAF2674990.1"/>
    </source>
</evidence>
<keyword evidence="1" id="KW-0677">Repeat</keyword>
<dbReference type="PANTHER" id="PTHR24198:SF169">
    <property type="entry name" value="NON-SPECIFIC SERINE_THREONINE PROTEIN KINASE"/>
    <property type="match status" value="1"/>
</dbReference>
<dbReference type="AlphaFoldDB" id="A0A6A6UT59"/>
<name>A0A6A6UT59_9PEZI</name>
<evidence type="ECO:0000313" key="4">
    <source>
        <dbReference type="Proteomes" id="UP000799302"/>
    </source>
</evidence>
<dbReference type="InterPro" id="IPR036770">
    <property type="entry name" value="Ankyrin_rpt-contain_sf"/>
</dbReference>
<proteinExistence type="predicted"/>
<keyword evidence="4" id="KW-1185">Reference proteome</keyword>
<organism evidence="3 4">
    <name type="scientific">Microthyrium microscopicum</name>
    <dbReference type="NCBI Taxonomy" id="703497"/>
    <lineage>
        <taxon>Eukaryota</taxon>
        <taxon>Fungi</taxon>
        <taxon>Dikarya</taxon>
        <taxon>Ascomycota</taxon>
        <taxon>Pezizomycotina</taxon>
        <taxon>Dothideomycetes</taxon>
        <taxon>Dothideomycetes incertae sedis</taxon>
        <taxon>Microthyriales</taxon>
        <taxon>Microthyriaceae</taxon>
        <taxon>Microthyrium</taxon>
    </lineage>
</organism>
<dbReference type="PANTHER" id="PTHR24198">
    <property type="entry name" value="ANKYRIN REPEAT AND PROTEIN KINASE DOMAIN-CONTAINING PROTEIN"/>
    <property type="match status" value="1"/>
</dbReference>
<accession>A0A6A6UT59</accession>
<evidence type="ECO:0000256" key="2">
    <source>
        <dbReference type="ARBA" id="ARBA00023043"/>
    </source>
</evidence>